<organism evidence="4">
    <name type="scientific">uncultured Caudovirales phage</name>
    <dbReference type="NCBI Taxonomy" id="2100421"/>
    <lineage>
        <taxon>Viruses</taxon>
        <taxon>Duplodnaviria</taxon>
        <taxon>Heunggongvirae</taxon>
        <taxon>Uroviricota</taxon>
        <taxon>Caudoviricetes</taxon>
        <taxon>Peduoviridae</taxon>
        <taxon>Maltschvirus</taxon>
        <taxon>Maltschvirus maltsch</taxon>
    </lineage>
</organism>
<reference evidence="4" key="1">
    <citation type="submission" date="2020-05" db="EMBL/GenBank/DDBJ databases">
        <authorList>
            <person name="Chiriac C."/>
            <person name="Salcher M."/>
            <person name="Ghai R."/>
            <person name="Kavagutti S V."/>
        </authorList>
    </citation>
    <scope>NUCLEOTIDE SEQUENCE</scope>
</reference>
<proteinExistence type="predicted"/>
<feature type="compositionally biased region" description="Polar residues" evidence="2">
    <location>
        <begin position="593"/>
        <end position="608"/>
    </location>
</feature>
<accession>A0A6J5SWK9</accession>
<keyword evidence="3" id="KW-0812">Transmembrane</keyword>
<sequence length="647" mass="67864">MADETIGIDIILNAGEAATSVKELRQSIKDLQGAALKAGAEGNEALANKFAKAAGQAKDRMADLKDQVNAFGDTGSKIGAVTGFARTLAGGFAAAQGAAALFGSTSKDLEKTLLKVQGALALSQGISELAQAGEQFKIMKAVAIDAMKGIKAAIGSTGIGLLVVALGTIVAYWDDIKGLVSGVTSEQKKLNEEADKNATAEEKKLKALNASDNILKLQGKTEKEILQIKIAQEDAMIAAQKRQIEMNITTLQAQIEAEKRNKEILEGLVNFISLPITALLRTIDMVGLALGKNFNLMGQFQDMTANLVFDPAKVKKEGEAAIEEQKQKLLELQNTQAGHKVAIKKIDDDAATKSAEEKKKADTTAEEERKKAAELELKLRGELAQSIVNSIADEREKEIANAQLSFRNRLDAIVGDGATETALRAQIKEEQRVAMLALDTKFEQEDAAKKLAADEKKKADDLKTAADDKKKAEEKIANEKKVRDAKIEMAQQALNGLTALAKLSGIQGQAAINLNKALAVVQIGIDTAKGISSAVAAGAGIPFPGNIPAIITGVSAVLSGIVAAKAALSDTGVSAPSTPSPSFDTGAGGGTSAPLTPTSSNVGNTSTTISESGQVVAPMVVKAYVVESEMTQSQLHVKSIVDKSQFP</sequence>
<evidence type="ECO:0000256" key="2">
    <source>
        <dbReference type="SAM" id="MobiDB-lite"/>
    </source>
</evidence>
<gene>
    <name evidence="4" type="ORF">UFOVP1624_13</name>
</gene>
<feature type="coiled-coil region" evidence="1">
    <location>
        <begin position="315"/>
        <end position="385"/>
    </location>
</feature>
<feature type="transmembrane region" description="Helical" evidence="3">
    <location>
        <begin position="152"/>
        <end position="173"/>
    </location>
</feature>
<keyword evidence="3" id="KW-0472">Membrane</keyword>
<name>A0A6J5SWK9_9CAUD</name>
<evidence type="ECO:0000313" key="4">
    <source>
        <dbReference type="EMBL" id="CAB4219893.1"/>
    </source>
</evidence>
<protein>
    <submittedName>
        <fullName evidence="4">Uncharacterized protein</fullName>
    </submittedName>
</protein>
<keyword evidence="3" id="KW-1133">Transmembrane helix</keyword>
<evidence type="ECO:0000256" key="1">
    <source>
        <dbReference type="SAM" id="Coils"/>
    </source>
</evidence>
<evidence type="ECO:0000256" key="3">
    <source>
        <dbReference type="SAM" id="Phobius"/>
    </source>
</evidence>
<dbReference type="EMBL" id="LR797499">
    <property type="protein sequence ID" value="CAB4219893.1"/>
    <property type="molecule type" value="Genomic_DNA"/>
</dbReference>
<feature type="coiled-coil region" evidence="1">
    <location>
        <begin position="183"/>
        <end position="211"/>
    </location>
</feature>
<feature type="region of interest" description="Disordered" evidence="2">
    <location>
        <begin position="453"/>
        <end position="473"/>
    </location>
</feature>
<feature type="region of interest" description="Disordered" evidence="2">
    <location>
        <begin position="571"/>
        <end position="608"/>
    </location>
</feature>
<feature type="coiled-coil region" evidence="1">
    <location>
        <begin position="241"/>
        <end position="268"/>
    </location>
</feature>
<keyword evidence="1" id="KW-0175">Coiled coil</keyword>
<feature type="compositionally biased region" description="Polar residues" evidence="2">
    <location>
        <begin position="571"/>
        <end position="583"/>
    </location>
</feature>